<proteinExistence type="predicted"/>
<dbReference type="PRINTS" id="PR00455">
    <property type="entry name" value="HTHTETR"/>
</dbReference>
<dbReference type="GO" id="GO:0000976">
    <property type="term" value="F:transcription cis-regulatory region binding"/>
    <property type="evidence" value="ECO:0007669"/>
    <property type="project" value="TreeGrafter"/>
</dbReference>
<feature type="domain" description="HTH tetR-type" evidence="5">
    <location>
        <begin position="7"/>
        <end position="67"/>
    </location>
</feature>
<evidence type="ECO:0000256" key="4">
    <source>
        <dbReference type="PROSITE-ProRule" id="PRU00335"/>
    </source>
</evidence>
<name>A0A521F4W9_9BACT</name>
<keyword evidence="2 4" id="KW-0238">DNA-binding</keyword>
<evidence type="ECO:0000256" key="1">
    <source>
        <dbReference type="ARBA" id="ARBA00023015"/>
    </source>
</evidence>
<evidence type="ECO:0000256" key="3">
    <source>
        <dbReference type="ARBA" id="ARBA00023163"/>
    </source>
</evidence>
<sequence>MEETKDQGLKLQIVEAAREVLLSEGYRNLSLRKIARRAGVSATSIYLHFEGKDDLVHALIEEAIARLNHRLEQAAGTTKGSPINKIEALARAYADFALEHPREYQVIYLVSSDEMTRYPKEKFRKARKGYELVIDVLKQGIQEGVIQKTKPGTAAYTFWAQLHGVMSVVLSKRLDTRINQNEFIEEAISHIVSGYRQQGSLEMDDIKEQRI</sequence>
<dbReference type="SUPFAM" id="SSF46689">
    <property type="entry name" value="Homeodomain-like"/>
    <property type="match status" value="1"/>
</dbReference>
<dbReference type="GO" id="GO:0003700">
    <property type="term" value="F:DNA-binding transcription factor activity"/>
    <property type="evidence" value="ECO:0007669"/>
    <property type="project" value="TreeGrafter"/>
</dbReference>
<dbReference type="PROSITE" id="PS50977">
    <property type="entry name" value="HTH_TETR_2"/>
    <property type="match status" value="1"/>
</dbReference>
<dbReference type="PANTHER" id="PTHR30055">
    <property type="entry name" value="HTH-TYPE TRANSCRIPTIONAL REGULATOR RUTR"/>
    <property type="match status" value="1"/>
</dbReference>
<dbReference type="InterPro" id="IPR001647">
    <property type="entry name" value="HTH_TetR"/>
</dbReference>
<evidence type="ECO:0000313" key="7">
    <source>
        <dbReference type="Proteomes" id="UP000317593"/>
    </source>
</evidence>
<gene>
    <name evidence="6" type="ORF">SAMN06265218_12335</name>
</gene>
<accession>A0A521F4W9</accession>
<dbReference type="Pfam" id="PF00440">
    <property type="entry name" value="TetR_N"/>
    <property type="match status" value="1"/>
</dbReference>
<dbReference type="Pfam" id="PF13305">
    <property type="entry name" value="TetR_C_33"/>
    <property type="match status" value="1"/>
</dbReference>
<dbReference type="Proteomes" id="UP000317593">
    <property type="component" value="Unassembled WGS sequence"/>
</dbReference>
<keyword evidence="7" id="KW-1185">Reference proteome</keyword>
<dbReference type="AlphaFoldDB" id="A0A521F4W9"/>
<keyword evidence="3" id="KW-0804">Transcription</keyword>
<dbReference type="PROSITE" id="PS01081">
    <property type="entry name" value="HTH_TETR_1"/>
    <property type="match status" value="1"/>
</dbReference>
<dbReference type="InterPro" id="IPR009057">
    <property type="entry name" value="Homeodomain-like_sf"/>
</dbReference>
<reference evidence="6 7" key="1">
    <citation type="submission" date="2017-05" db="EMBL/GenBank/DDBJ databases">
        <authorList>
            <person name="Varghese N."/>
            <person name="Submissions S."/>
        </authorList>
    </citation>
    <scope>NUCLEOTIDE SEQUENCE [LARGE SCALE GENOMIC DNA]</scope>
    <source>
        <strain evidence="6 7">DSM 21194</strain>
    </source>
</reference>
<dbReference type="OrthoDB" id="594604at2"/>
<dbReference type="SUPFAM" id="SSF48498">
    <property type="entry name" value="Tetracyclin repressor-like, C-terminal domain"/>
    <property type="match status" value="1"/>
</dbReference>
<dbReference type="EMBL" id="FXTH01000023">
    <property type="protein sequence ID" value="SMO91209.1"/>
    <property type="molecule type" value="Genomic_DNA"/>
</dbReference>
<dbReference type="InterPro" id="IPR023772">
    <property type="entry name" value="DNA-bd_HTH_TetR-type_CS"/>
</dbReference>
<protein>
    <submittedName>
        <fullName evidence="6">Transcriptional regulator, TetR family</fullName>
    </submittedName>
</protein>
<dbReference type="Gene3D" id="1.10.357.10">
    <property type="entry name" value="Tetracycline Repressor, domain 2"/>
    <property type="match status" value="1"/>
</dbReference>
<dbReference type="InterPro" id="IPR025996">
    <property type="entry name" value="MT1864/Rv1816-like_C"/>
</dbReference>
<dbReference type="InterPro" id="IPR036271">
    <property type="entry name" value="Tet_transcr_reg_TetR-rel_C_sf"/>
</dbReference>
<evidence type="ECO:0000256" key="2">
    <source>
        <dbReference type="ARBA" id="ARBA00023125"/>
    </source>
</evidence>
<dbReference type="InterPro" id="IPR050109">
    <property type="entry name" value="HTH-type_TetR-like_transc_reg"/>
</dbReference>
<organism evidence="6 7">
    <name type="scientific">Fodinibius sediminis</name>
    <dbReference type="NCBI Taxonomy" id="1214077"/>
    <lineage>
        <taxon>Bacteria</taxon>
        <taxon>Pseudomonadati</taxon>
        <taxon>Balneolota</taxon>
        <taxon>Balneolia</taxon>
        <taxon>Balneolales</taxon>
        <taxon>Balneolaceae</taxon>
        <taxon>Fodinibius</taxon>
    </lineage>
</organism>
<evidence type="ECO:0000259" key="5">
    <source>
        <dbReference type="PROSITE" id="PS50977"/>
    </source>
</evidence>
<evidence type="ECO:0000313" key="6">
    <source>
        <dbReference type="EMBL" id="SMO91209.1"/>
    </source>
</evidence>
<keyword evidence="1" id="KW-0805">Transcription regulation</keyword>
<dbReference type="PANTHER" id="PTHR30055:SF212">
    <property type="entry name" value="TETR-FAMILY FAMILY TRANSCRIPTIONAL REGULATOR"/>
    <property type="match status" value="1"/>
</dbReference>
<feature type="DNA-binding region" description="H-T-H motif" evidence="4">
    <location>
        <begin position="30"/>
        <end position="49"/>
    </location>
</feature>
<dbReference type="RefSeq" id="WP_142715942.1">
    <property type="nucleotide sequence ID" value="NZ_FXTH01000023.1"/>
</dbReference>